<feature type="compositionally biased region" description="Basic and acidic residues" evidence="1">
    <location>
        <begin position="97"/>
        <end position="112"/>
    </location>
</feature>
<feature type="compositionally biased region" description="Polar residues" evidence="1">
    <location>
        <begin position="254"/>
        <end position="263"/>
    </location>
</feature>
<dbReference type="OrthoDB" id="129886at2759"/>
<dbReference type="AlphaFoldDB" id="A0A2P4Y9E3"/>
<evidence type="ECO:0000313" key="2">
    <source>
        <dbReference type="EMBL" id="POM74436.1"/>
    </source>
</evidence>
<dbReference type="Proteomes" id="UP000237271">
    <property type="component" value="Unassembled WGS sequence"/>
</dbReference>
<feature type="compositionally biased region" description="Basic and acidic residues" evidence="1">
    <location>
        <begin position="132"/>
        <end position="185"/>
    </location>
</feature>
<gene>
    <name evidence="2" type="ORF">PHPALM_8604</name>
</gene>
<evidence type="ECO:0000256" key="1">
    <source>
        <dbReference type="SAM" id="MobiDB-lite"/>
    </source>
</evidence>
<feature type="compositionally biased region" description="Low complexity" evidence="1">
    <location>
        <begin position="114"/>
        <end position="125"/>
    </location>
</feature>
<accession>A0A2P4Y9E3</accession>
<comment type="caution">
    <text evidence="2">The sequence shown here is derived from an EMBL/GenBank/DDBJ whole genome shotgun (WGS) entry which is preliminary data.</text>
</comment>
<dbReference type="EMBL" id="NCKW01004869">
    <property type="protein sequence ID" value="POM74436.1"/>
    <property type="molecule type" value="Genomic_DNA"/>
</dbReference>
<feature type="compositionally biased region" description="Polar residues" evidence="1">
    <location>
        <begin position="308"/>
        <end position="317"/>
    </location>
</feature>
<proteinExistence type="predicted"/>
<feature type="compositionally biased region" description="Basic and acidic residues" evidence="1">
    <location>
        <begin position="320"/>
        <end position="332"/>
    </location>
</feature>
<feature type="region of interest" description="Disordered" evidence="1">
    <location>
        <begin position="97"/>
        <end position="332"/>
    </location>
</feature>
<evidence type="ECO:0000313" key="3">
    <source>
        <dbReference type="Proteomes" id="UP000237271"/>
    </source>
</evidence>
<protein>
    <submittedName>
        <fullName evidence="2">Uncharacterized protein</fullName>
    </submittedName>
</protein>
<feature type="compositionally biased region" description="Basic and acidic residues" evidence="1">
    <location>
        <begin position="23"/>
        <end position="44"/>
    </location>
</feature>
<reference evidence="2 3" key="1">
    <citation type="journal article" date="2017" name="Genome Biol. Evol.">
        <title>Phytophthora megakarya and P. palmivora, closely related causal agents of cacao black pod rot, underwent increases in genome sizes and gene numbers by different mechanisms.</title>
        <authorList>
            <person name="Ali S.S."/>
            <person name="Shao J."/>
            <person name="Lary D.J."/>
            <person name="Kronmiller B."/>
            <person name="Shen D."/>
            <person name="Strem M.D."/>
            <person name="Amoako-Attah I."/>
            <person name="Akrofi A.Y."/>
            <person name="Begoude B.A."/>
            <person name="Ten Hoopen G.M."/>
            <person name="Coulibaly K."/>
            <person name="Kebe B.I."/>
            <person name="Melnick R.L."/>
            <person name="Guiltinan M.J."/>
            <person name="Tyler B.M."/>
            <person name="Meinhardt L.W."/>
            <person name="Bailey B.A."/>
        </authorList>
    </citation>
    <scope>NUCLEOTIDE SEQUENCE [LARGE SCALE GENOMIC DNA]</scope>
    <source>
        <strain evidence="3">sbr112.9</strain>
    </source>
</reference>
<organism evidence="2 3">
    <name type="scientific">Phytophthora palmivora</name>
    <dbReference type="NCBI Taxonomy" id="4796"/>
    <lineage>
        <taxon>Eukaryota</taxon>
        <taxon>Sar</taxon>
        <taxon>Stramenopiles</taxon>
        <taxon>Oomycota</taxon>
        <taxon>Peronosporomycetes</taxon>
        <taxon>Peronosporales</taxon>
        <taxon>Peronosporaceae</taxon>
        <taxon>Phytophthora</taxon>
    </lineage>
</organism>
<name>A0A2P4Y9E3_9STRA</name>
<feature type="region of interest" description="Disordered" evidence="1">
    <location>
        <begin position="1"/>
        <end position="84"/>
    </location>
</feature>
<keyword evidence="3" id="KW-1185">Reference proteome</keyword>
<sequence>MPARRETPSKAEAFQARPAGRSAAERQRLAAEHRAFIDGERANDADFGDDEPLQVTAAPTPMSAPTSRSFNPPPPRPHTGKSAAYIQTLKARMAAKLAEEAAEKAAQAEKAKTAKTAKQPPAKMKGNMSKKRMAEIAREEKQGQWLRSAEKKKQRDRVVQEEREGHDARQLALADLKKKREEAASRKQTASLGASPRERTSGKRKTPSTSASSTKQKETQKRKKPSPHAEDADGEADDEGLQANLRASPYGSDHGSTSPTVQISPLEESLLLPQARQVSRPPSWRPNLRFESAKDETVEATGPRETRASSQSTQSCQGEIDSRLGEDYRELG</sequence>
<feature type="compositionally biased region" description="Basic and acidic residues" evidence="1">
    <location>
        <begin position="291"/>
        <end position="307"/>
    </location>
</feature>